<dbReference type="SUPFAM" id="SSF103025">
    <property type="entry name" value="Folate-binding domain"/>
    <property type="match status" value="1"/>
</dbReference>
<name>A0A1E3W3Y2_9HYPH</name>
<protein>
    <recommendedName>
        <fullName evidence="3">Sarcosine oxidase subunit gamma</fullName>
    </recommendedName>
</protein>
<evidence type="ECO:0000313" key="2">
    <source>
        <dbReference type="Proteomes" id="UP000094472"/>
    </source>
</evidence>
<proteinExistence type="predicted"/>
<dbReference type="Pfam" id="PF04268">
    <property type="entry name" value="SoxG"/>
    <property type="match status" value="1"/>
</dbReference>
<dbReference type="Gene3D" id="3.30.1360.120">
    <property type="entry name" value="Probable tRNA modification gtpase trme, domain 1"/>
    <property type="match status" value="1"/>
</dbReference>
<dbReference type="Proteomes" id="UP000094472">
    <property type="component" value="Unassembled WGS sequence"/>
</dbReference>
<dbReference type="InterPro" id="IPR007375">
    <property type="entry name" value="SoxG"/>
</dbReference>
<accession>A0A1E3W3Y2</accession>
<sequence length="196" mass="20481">MPFALHGIANPGRVGKADTPGVTIAERANLGLATLAARKGQDKALTAAVREAYGVDLPAKSVTARGKSVNFIGYGPGQWLVVSETLAHEALAEDLATRLKGLASVSDQSGGRAVLRVSGPRARDVLAKGLAVDLDPRAFPAGGAVTSTISHMGVQLWQEGEADSYDIAIFRSVSASFWRWLTASAAEYGYEVVTTS</sequence>
<dbReference type="EMBL" id="LPWF01000013">
    <property type="protein sequence ID" value="ODS00484.1"/>
    <property type="molecule type" value="Genomic_DNA"/>
</dbReference>
<evidence type="ECO:0000313" key="1">
    <source>
        <dbReference type="EMBL" id="ODS00484.1"/>
    </source>
</evidence>
<organism evidence="1 2">
    <name type="scientific">Methyloceanibacter superfactus</name>
    <dbReference type="NCBI Taxonomy" id="1774969"/>
    <lineage>
        <taxon>Bacteria</taxon>
        <taxon>Pseudomonadati</taxon>
        <taxon>Pseudomonadota</taxon>
        <taxon>Alphaproteobacteria</taxon>
        <taxon>Hyphomicrobiales</taxon>
        <taxon>Hyphomicrobiaceae</taxon>
        <taxon>Methyloceanibacter</taxon>
    </lineage>
</organism>
<dbReference type="STRING" id="1774969.AUC69_01095"/>
<dbReference type="InterPro" id="IPR027266">
    <property type="entry name" value="TrmE/GcvT-like"/>
</dbReference>
<gene>
    <name evidence="1" type="ORF">AUC69_01095</name>
</gene>
<dbReference type="AlphaFoldDB" id="A0A1E3W3Y2"/>
<reference evidence="1 2" key="1">
    <citation type="journal article" date="2016" name="Environ. Microbiol.">
        <title>New Methyloceanibacter diversity from North Sea sediments includes methanotroph containing solely the soluble methane monooxygenase.</title>
        <authorList>
            <person name="Vekeman B."/>
            <person name="Kerckhof F.M."/>
            <person name="Cremers G."/>
            <person name="de Vos P."/>
            <person name="Vandamme P."/>
            <person name="Boon N."/>
            <person name="Op den Camp H.J."/>
            <person name="Heylen K."/>
        </authorList>
    </citation>
    <scope>NUCLEOTIDE SEQUENCE [LARGE SCALE GENOMIC DNA]</scope>
    <source>
        <strain evidence="1 2">R-67175</strain>
    </source>
</reference>
<keyword evidence="2" id="KW-1185">Reference proteome</keyword>
<evidence type="ECO:0008006" key="3">
    <source>
        <dbReference type="Google" id="ProtNLM"/>
    </source>
</evidence>
<comment type="caution">
    <text evidence="1">The sequence shown here is derived from an EMBL/GenBank/DDBJ whole genome shotgun (WGS) entry which is preliminary data.</text>
</comment>
<dbReference type="Gene3D" id="3.30.70.1520">
    <property type="entry name" value="Heterotetrameric sarcosine oxidase"/>
    <property type="match status" value="1"/>
</dbReference>